<name>A0A7J6IDG8_COLFN</name>
<keyword evidence="10" id="KW-1185">Reference proteome</keyword>
<dbReference type="Pfam" id="PF00743">
    <property type="entry name" value="FMO-like"/>
    <property type="match status" value="1"/>
</dbReference>
<keyword evidence="3" id="KW-0285">Flavoprotein</keyword>
<dbReference type="GO" id="GO:0004499">
    <property type="term" value="F:N,N-dimethylaniline monooxygenase activity"/>
    <property type="evidence" value="ECO:0007669"/>
    <property type="project" value="InterPro"/>
</dbReference>
<evidence type="ECO:0000256" key="1">
    <source>
        <dbReference type="ARBA" id="ARBA00001974"/>
    </source>
</evidence>
<evidence type="ECO:0000313" key="9">
    <source>
        <dbReference type="EMBL" id="KAF4473910.1"/>
    </source>
</evidence>
<dbReference type="RefSeq" id="XP_066006777.1">
    <property type="nucleotide sequence ID" value="XM_066153649.1"/>
</dbReference>
<dbReference type="SUPFAM" id="SSF51905">
    <property type="entry name" value="FAD/NAD(P)-binding domain"/>
    <property type="match status" value="1"/>
</dbReference>
<dbReference type="InParanoid" id="A0A7J6IDG8"/>
<evidence type="ECO:0000256" key="2">
    <source>
        <dbReference type="ARBA" id="ARBA00010139"/>
    </source>
</evidence>
<dbReference type="PANTHER" id="PTHR43098">
    <property type="entry name" value="L-ORNITHINE N(5)-MONOOXYGENASE-RELATED"/>
    <property type="match status" value="1"/>
</dbReference>
<evidence type="ECO:0000256" key="6">
    <source>
        <dbReference type="ARBA" id="ARBA00023002"/>
    </source>
</evidence>
<organism evidence="9 10">
    <name type="scientific">Colletotrichum fructicola (strain Nara gc5)</name>
    <name type="common">Anthracnose fungus</name>
    <name type="synonym">Colletotrichum gloeosporioides (strain Nara gc5)</name>
    <dbReference type="NCBI Taxonomy" id="1213859"/>
    <lineage>
        <taxon>Eukaryota</taxon>
        <taxon>Fungi</taxon>
        <taxon>Dikarya</taxon>
        <taxon>Ascomycota</taxon>
        <taxon>Pezizomycotina</taxon>
        <taxon>Sordariomycetes</taxon>
        <taxon>Hypocreomycetidae</taxon>
        <taxon>Glomerellales</taxon>
        <taxon>Glomerellaceae</taxon>
        <taxon>Colletotrichum</taxon>
        <taxon>Colletotrichum gloeosporioides species complex</taxon>
    </lineage>
</organism>
<dbReference type="AlphaFoldDB" id="A0A7J6IDG8"/>
<dbReference type="GeneID" id="43610042"/>
<keyword evidence="4" id="KW-0274">FAD</keyword>
<dbReference type="GO" id="GO:0050660">
    <property type="term" value="F:flavin adenine dinucleotide binding"/>
    <property type="evidence" value="ECO:0007669"/>
    <property type="project" value="InterPro"/>
</dbReference>
<dbReference type="GO" id="GO:0050661">
    <property type="term" value="F:NADP binding"/>
    <property type="evidence" value="ECO:0007669"/>
    <property type="project" value="InterPro"/>
</dbReference>
<evidence type="ECO:0000256" key="4">
    <source>
        <dbReference type="ARBA" id="ARBA00022827"/>
    </source>
</evidence>
<dbReference type="OrthoDB" id="66881at2759"/>
<feature type="region of interest" description="Disordered" evidence="8">
    <location>
        <begin position="1"/>
        <end position="44"/>
    </location>
</feature>
<reference evidence="9 10" key="2">
    <citation type="submission" date="2020-04" db="EMBL/GenBank/DDBJ databases">
        <title>Genome sequencing and assembly of multiple isolates from the Colletotrichum gloeosporioides species complex.</title>
        <authorList>
            <person name="Gan P."/>
            <person name="Shirasu K."/>
        </authorList>
    </citation>
    <scope>NUCLEOTIDE SEQUENCE [LARGE SCALE GENOMIC DNA]</scope>
    <source>
        <strain evidence="9 10">Nara gc5</strain>
    </source>
</reference>
<reference evidence="9 10" key="1">
    <citation type="submission" date="2012-08" db="EMBL/GenBank/DDBJ databases">
        <authorList>
            <person name="Gan P.H.P."/>
            <person name="Ikeda K."/>
            <person name="Irieda H."/>
            <person name="Narusaka M."/>
            <person name="O'Connell R.J."/>
            <person name="Narusaka Y."/>
            <person name="Takano Y."/>
            <person name="Kubo Y."/>
            <person name="Shirasu K."/>
        </authorList>
    </citation>
    <scope>NUCLEOTIDE SEQUENCE [LARGE SCALE GENOMIC DNA]</scope>
    <source>
        <strain evidence="9 10">Nara gc5</strain>
    </source>
</reference>
<dbReference type="PANTHER" id="PTHR43098:SF3">
    <property type="entry name" value="L-ORNITHINE N(5)-MONOOXYGENASE-RELATED"/>
    <property type="match status" value="1"/>
</dbReference>
<dbReference type="Proteomes" id="UP000011096">
    <property type="component" value="Unassembled WGS sequence"/>
</dbReference>
<accession>A0A7J6IDG8</accession>
<protein>
    <submittedName>
        <fullName evidence="9">Baeyer-Villiger monooxygenase</fullName>
    </submittedName>
</protein>
<evidence type="ECO:0000256" key="7">
    <source>
        <dbReference type="ARBA" id="ARBA00023033"/>
    </source>
</evidence>
<proteinExistence type="inferred from homology"/>
<dbReference type="EMBL" id="ANPB02000011">
    <property type="protein sequence ID" value="KAF4473910.1"/>
    <property type="molecule type" value="Genomic_DNA"/>
</dbReference>
<comment type="caution">
    <text evidence="9">The sequence shown here is derived from an EMBL/GenBank/DDBJ whole genome shotgun (WGS) entry which is preliminary data.</text>
</comment>
<keyword evidence="6" id="KW-0560">Oxidoreductase</keyword>
<evidence type="ECO:0000256" key="8">
    <source>
        <dbReference type="SAM" id="MobiDB-lite"/>
    </source>
</evidence>
<dbReference type="InterPro" id="IPR050775">
    <property type="entry name" value="FAD-binding_Monooxygenases"/>
</dbReference>
<comment type="cofactor">
    <cofactor evidence="1">
        <name>FAD</name>
        <dbReference type="ChEBI" id="CHEBI:57692"/>
    </cofactor>
</comment>
<feature type="compositionally biased region" description="Polar residues" evidence="8">
    <location>
        <begin position="1"/>
        <end position="26"/>
    </location>
</feature>
<evidence type="ECO:0000256" key="5">
    <source>
        <dbReference type="ARBA" id="ARBA00022857"/>
    </source>
</evidence>
<dbReference type="InterPro" id="IPR036188">
    <property type="entry name" value="FAD/NAD-bd_sf"/>
</dbReference>
<comment type="similarity">
    <text evidence="2">Belongs to the FAD-binding monooxygenase family.</text>
</comment>
<evidence type="ECO:0000313" key="10">
    <source>
        <dbReference type="Proteomes" id="UP000011096"/>
    </source>
</evidence>
<keyword evidence="5" id="KW-0521">NADP</keyword>
<gene>
    <name evidence="9" type="ORF">CGGC5_v016935</name>
</gene>
<dbReference type="Gene3D" id="3.50.50.60">
    <property type="entry name" value="FAD/NAD(P)-binding domain"/>
    <property type="match status" value="2"/>
</dbReference>
<sequence>MASVPMTGTTPSRQTNEKSAITSTSHIFLPHHNDRNCGKHARDRRHHRRAGFSGCYSLHKIREAGFSAKILERGDDFGGVWHFNRYPGARVDSDTPAYQFSLSKVWADFHFTERFPGHEEIRKYFHHVDATLDLRKDTIFDARVDEVKYDPESRRWRFRTSKGLSAASKYAVFACGSMNKPYIPPFPNQSAFGGQIIHPSEWPSGLELAGKRIGIVGQGASGLQIVQELAQLECKLTVFVRNPCIAVPMHQRQLSHRESEEMKHYYDAIFAQAKFKSSSALPYNQNPEHLSRKPEAERDRLFEQLWNRGGLGLTQSNYRDIALDKTANACLYDFWVRKTRSRMTDPKKMDIVAPMEQFEWFGSTRVNLEMNYYEALDQPNVQIVDLKKTPIKAFDGQGVLTGRANAATHHELDVVIMATGYDCVTGSLLDMNIHDKNGVRLSEAWKNGISTYLGMMIPNMPNAFMLYGPQGPTTQTNAPPFIELQVDWVVSLLERMHEENLYSVEPANESCRSWKDLVMDAFKSTIFCESTAWWTGANIPHKKIEPLVFLGGVQQWRELCSRSLDDWANFVVSKTEE</sequence>
<dbReference type="InterPro" id="IPR020946">
    <property type="entry name" value="Flavin_mOase-like"/>
</dbReference>
<evidence type="ECO:0000256" key="3">
    <source>
        <dbReference type="ARBA" id="ARBA00022630"/>
    </source>
</evidence>
<keyword evidence="7 9" id="KW-0503">Monooxygenase</keyword>